<dbReference type="SUPFAM" id="SSF52821">
    <property type="entry name" value="Rhodanese/Cell cycle control phosphatase"/>
    <property type="match status" value="1"/>
</dbReference>
<evidence type="ECO:0000259" key="2">
    <source>
        <dbReference type="PROSITE" id="PS50206"/>
    </source>
</evidence>
<dbReference type="PANTHER" id="PTHR30401">
    <property type="entry name" value="TRNA 2-SELENOURIDINE SYNTHASE"/>
    <property type="match status" value="1"/>
</dbReference>
<dbReference type="GeneID" id="94550458"/>
<dbReference type="InterPro" id="IPR027417">
    <property type="entry name" value="P-loop_NTPase"/>
</dbReference>
<dbReference type="SUPFAM" id="SSF52540">
    <property type="entry name" value="P-loop containing nucleoside triphosphate hydrolases"/>
    <property type="match status" value="1"/>
</dbReference>
<dbReference type="GO" id="GO:0043828">
    <property type="term" value="F:tRNA 2-selenouridine synthase activity"/>
    <property type="evidence" value="ECO:0007669"/>
    <property type="project" value="InterPro"/>
</dbReference>
<keyword evidence="1" id="KW-0711">Selenium</keyword>
<dbReference type="GO" id="GO:0004792">
    <property type="term" value="F:thiosulfate-cyanide sulfurtransferase activity"/>
    <property type="evidence" value="ECO:0007669"/>
    <property type="project" value="InterPro"/>
</dbReference>
<reference evidence="3 4" key="1">
    <citation type="submission" date="2018-04" db="EMBL/GenBank/DDBJ databases">
        <title>Genomic Encyclopedia of Type Strains, Phase IV (KMG-IV): sequencing the most valuable type-strain genomes for metagenomic binning, comparative biology and taxonomic classification.</title>
        <authorList>
            <person name="Goeker M."/>
        </authorList>
    </citation>
    <scope>NUCLEOTIDE SEQUENCE [LARGE SCALE GENOMIC DNA]</scope>
    <source>
        <strain evidence="3 4">DSM 28520</strain>
    </source>
</reference>
<dbReference type="OrthoDB" id="1450994at2"/>
<dbReference type="InterPro" id="IPR017582">
    <property type="entry name" value="SelU"/>
</dbReference>
<sequence>MVTDTVSFLSKRPHCLVLDVRSPEEYRRGHIPGAVSFPLFSDTERAEVGTLYVRQSRQAAVERGLEFVGPRMAQMVREARELAAGREIALYCWRGGMRSESVEWLLSVGGLHTFRLRGGYKAYRQHFPDLLQQHRWRFIILGGYTGSGKTLILHELAQMGAQVIDLEGLARHKGSAFGALGQESQPTTEQFMNLLHDALAICDPDKPVWLESESKTIGHVFLPDDFYGLMRQAPMIELLLPRPVRVAHIAAEYGSFDREELADAFGRIARRMGGAATTHAIDAVREGRLEEAISLALDYYDKAYAHSLSDFRETPMLQLSAETDSPHETAIRLLGLSHQKGLHQ</sequence>
<dbReference type="AlphaFoldDB" id="A0A2U1FJ17"/>
<dbReference type="InterPro" id="IPR001763">
    <property type="entry name" value="Rhodanese-like_dom"/>
</dbReference>
<evidence type="ECO:0000313" key="3">
    <source>
        <dbReference type="EMBL" id="PVZ12203.1"/>
    </source>
</evidence>
<dbReference type="Proteomes" id="UP000245462">
    <property type="component" value="Unassembled WGS sequence"/>
</dbReference>
<dbReference type="EMBL" id="QEKY01000005">
    <property type="protein sequence ID" value="PVZ12203.1"/>
    <property type="molecule type" value="Genomic_DNA"/>
</dbReference>
<evidence type="ECO:0000313" key="4">
    <source>
        <dbReference type="Proteomes" id="UP000245462"/>
    </source>
</evidence>
<dbReference type="InterPro" id="IPR036873">
    <property type="entry name" value="Rhodanese-like_dom_sf"/>
</dbReference>
<dbReference type="Pfam" id="PF00581">
    <property type="entry name" value="Rhodanese"/>
    <property type="match status" value="1"/>
</dbReference>
<dbReference type="PROSITE" id="PS50206">
    <property type="entry name" value="RHODANESE_3"/>
    <property type="match status" value="1"/>
</dbReference>
<name>A0A2U1FJ17_9PORP</name>
<dbReference type="Gene3D" id="3.40.250.10">
    <property type="entry name" value="Rhodanese-like domain"/>
    <property type="match status" value="1"/>
</dbReference>
<dbReference type="NCBIfam" id="NF008750">
    <property type="entry name" value="PRK11784.1-2"/>
    <property type="match status" value="1"/>
</dbReference>
<proteinExistence type="predicted"/>
<keyword evidence="4" id="KW-1185">Reference proteome</keyword>
<protein>
    <submittedName>
        <fullName evidence="3">tRNA 2-selenouridine synthase</fullName>
    </submittedName>
</protein>
<evidence type="ECO:0000256" key="1">
    <source>
        <dbReference type="ARBA" id="ARBA00023266"/>
    </source>
</evidence>
<dbReference type="InterPro" id="IPR058840">
    <property type="entry name" value="AAA_SelU"/>
</dbReference>
<dbReference type="PANTHER" id="PTHR30401:SF0">
    <property type="entry name" value="TRNA 2-SELENOURIDINE SYNTHASE"/>
    <property type="match status" value="1"/>
</dbReference>
<accession>A0A2U1FJ17</accession>
<dbReference type="InterPro" id="IPR001307">
    <property type="entry name" value="Thiosulphate_STrfase_CS"/>
</dbReference>
<feature type="domain" description="Rhodanese" evidence="2">
    <location>
        <begin position="11"/>
        <end position="132"/>
    </location>
</feature>
<dbReference type="SMART" id="SM00450">
    <property type="entry name" value="RHOD"/>
    <property type="match status" value="1"/>
</dbReference>
<dbReference type="GO" id="GO:0002098">
    <property type="term" value="P:tRNA wobble uridine modification"/>
    <property type="evidence" value="ECO:0007669"/>
    <property type="project" value="InterPro"/>
</dbReference>
<dbReference type="RefSeq" id="WP_116679010.1">
    <property type="nucleotide sequence ID" value="NZ_QEKY01000005.1"/>
</dbReference>
<organism evidence="3 4">
    <name type="scientific">Porphyromonas loveana</name>
    <dbReference type="NCBI Taxonomy" id="1884669"/>
    <lineage>
        <taxon>Bacteria</taxon>
        <taxon>Pseudomonadati</taxon>
        <taxon>Bacteroidota</taxon>
        <taxon>Bacteroidia</taxon>
        <taxon>Bacteroidales</taxon>
        <taxon>Porphyromonadaceae</taxon>
        <taxon>Porphyromonas</taxon>
    </lineage>
</organism>
<dbReference type="PROSITE" id="PS00380">
    <property type="entry name" value="RHODANESE_1"/>
    <property type="match status" value="1"/>
</dbReference>
<dbReference type="Pfam" id="PF26341">
    <property type="entry name" value="AAA_SelU"/>
    <property type="match status" value="1"/>
</dbReference>
<dbReference type="NCBIfam" id="TIGR03167">
    <property type="entry name" value="tRNA_sel_U_synt"/>
    <property type="match status" value="1"/>
</dbReference>
<comment type="caution">
    <text evidence="3">The sequence shown here is derived from an EMBL/GenBank/DDBJ whole genome shotgun (WGS) entry which is preliminary data.</text>
</comment>
<gene>
    <name evidence="3" type="ORF">C7382_10590</name>
</gene>